<evidence type="ECO:0000313" key="17">
    <source>
        <dbReference type="EMBL" id="VDL96824.1"/>
    </source>
</evidence>
<feature type="binding site" description="in other chain" evidence="14">
    <location>
        <begin position="354"/>
        <end position="357"/>
    </location>
    <ligand>
        <name>substrate</name>
        <note>ligand shared between dimeric partners</note>
    </ligand>
</feature>
<dbReference type="UniPathway" id="UPA00109">
    <property type="reaction ID" value="UER00182"/>
</dbReference>
<dbReference type="InterPro" id="IPR022953">
    <property type="entry name" value="ATP_PFK"/>
</dbReference>
<feature type="region of interest" description="N-terminal catalytic PFK domain 1" evidence="14">
    <location>
        <begin position="1"/>
        <end position="448"/>
    </location>
</feature>
<evidence type="ECO:0000313" key="19">
    <source>
        <dbReference type="WBParaSite" id="SSLN_0001084401-mRNA-1"/>
    </source>
</evidence>
<dbReference type="FunFam" id="3.40.50.460:FF:000003">
    <property type="entry name" value="ATP-dependent 6-phosphofructokinase"/>
    <property type="match status" value="1"/>
</dbReference>
<dbReference type="Gene3D" id="3.40.50.460">
    <property type="entry name" value="Phosphofructokinase domain"/>
    <property type="match status" value="3"/>
</dbReference>
<protein>
    <recommendedName>
        <fullName evidence="14">ATP-dependent 6-phosphofructokinase</fullName>
        <shortName evidence="14">ATP-PFK</shortName>
        <shortName evidence="14">Phosphofructokinase</shortName>
        <ecNumber evidence="14">2.7.1.11</ecNumber>
    </recommendedName>
    <alternativeName>
        <fullName evidence="14">Phosphohexokinase</fullName>
    </alternativeName>
</protein>
<evidence type="ECO:0000256" key="11">
    <source>
        <dbReference type="ARBA" id="ARBA00022842"/>
    </source>
</evidence>
<feature type="binding site" description="in other chain" evidence="14">
    <location>
        <position position="835"/>
    </location>
    <ligand>
        <name>beta-D-fructose 2,6-bisphosphate</name>
        <dbReference type="ChEBI" id="CHEBI:58579"/>
        <note>allosteric activator; ligand shared between dimeric partners</note>
    </ligand>
</feature>
<comment type="function">
    <text evidence="14">Catalyzes the phosphorylation of D-fructose 6-phosphate to fructose 1,6-bisphosphate by ATP, the first committing step of glycolysis.</text>
</comment>
<feature type="binding site" description="in other chain" evidence="14">
    <location>
        <begin position="588"/>
        <end position="592"/>
    </location>
    <ligand>
        <name>beta-D-fructose 2,6-bisphosphate</name>
        <dbReference type="ChEBI" id="CHEBI:58579"/>
        <note>allosteric activator; ligand shared between dimeric partners</note>
    </ligand>
</feature>
<comment type="similarity">
    <text evidence="15">Belongs to the phosphofructokinase type A (PFKA) family. ATP-dependent PFK group I subfamily. Eukaryotic two domain clade "E" sub-subfamily.</text>
</comment>
<feature type="binding site" evidence="14">
    <location>
        <begin position="144"/>
        <end position="145"/>
    </location>
    <ligand>
        <name>ATP</name>
        <dbReference type="ChEBI" id="CHEBI:30616"/>
    </ligand>
</feature>
<evidence type="ECO:0000313" key="18">
    <source>
        <dbReference type="Proteomes" id="UP000275846"/>
    </source>
</evidence>
<keyword evidence="5 14" id="KW-0021">Allosteric enzyme</keyword>
<feature type="binding site" description="in other chain" evidence="14">
    <location>
        <begin position="264"/>
        <end position="266"/>
    </location>
    <ligand>
        <name>substrate</name>
        <note>ligand shared between dimeric partners</note>
    </ligand>
</feature>
<keyword evidence="7 14" id="KW-0479">Metal-binding</keyword>
<gene>
    <name evidence="17" type="ORF">SSLN_LOCUS10439</name>
</gene>
<evidence type="ECO:0000256" key="12">
    <source>
        <dbReference type="ARBA" id="ARBA00023152"/>
    </source>
</evidence>
<evidence type="ECO:0000256" key="3">
    <source>
        <dbReference type="ARBA" id="ARBA00004679"/>
    </source>
</evidence>
<comment type="activity regulation">
    <text evidence="14">Allosterically activated by ADP, AMP, or fructose 2,6-bisphosphate, and allosterically inhibited by ATP or citrate.</text>
</comment>
<evidence type="ECO:0000256" key="2">
    <source>
        <dbReference type="ARBA" id="ARBA00004496"/>
    </source>
</evidence>
<dbReference type="SUPFAM" id="SSF53784">
    <property type="entry name" value="Phosphofructokinase"/>
    <property type="match status" value="2"/>
</dbReference>
<feature type="binding site" evidence="14">
    <location>
        <position position="175"/>
    </location>
    <ligand>
        <name>Mg(2+)</name>
        <dbReference type="ChEBI" id="CHEBI:18420"/>
        <note>catalytic</note>
    </ligand>
</feature>
<dbReference type="PRINTS" id="PR00476">
    <property type="entry name" value="PHFRCTKINASE"/>
</dbReference>
<keyword evidence="18" id="KW-1185">Reference proteome</keyword>
<name>A0A183T1U1_SCHSO</name>
<dbReference type="WBParaSite" id="SSLN_0001084401-mRNA-1">
    <property type="protein sequence ID" value="SSLN_0001084401-mRNA-1"/>
    <property type="gene ID" value="SSLN_0001084401"/>
</dbReference>
<keyword evidence="8 14" id="KW-0547">Nucleotide-binding</keyword>
<evidence type="ECO:0000256" key="9">
    <source>
        <dbReference type="ARBA" id="ARBA00022777"/>
    </source>
</evidence>
<feature type="domain" description="Phosphofructokinase" evidence="16">
    <location>
        <begin position="650"/>
        <end position="786"/>
    </location>
</feature>
<feature type="binding site" evidence="14">
    <location>
        <position position="665"/>
    </location>
    <ligand>
        <name>beta-D-fructose 2,6-bisphosphate</name>
        <dbReference type="ChEBI" id="CHEBI:58579"/>
        <note>allosteric activator; ligand shared between dimeric partners</note>
    </ligand>
</feature>
<feature type="binding site" description="in other chain" evidence="14">
    <location>
        <begin position="760"/>
        <end position="763"/>
    </location>
    <ligand>
        <name>beta-D-fructose 2,6-bisphosphate</name>
        <dbReference type="ChEBI" id="CHEBI:58579"/>
        <note>allosteric activator; ligand shared between dimeric partners</note>
    </ligand>
</feature>
<organism evidence="19">
    <name type="scientific">Schistocephalus solidus</name>
    <name type="common">Tapeworm</name>
    <dbReference type="NCBI Taxonomy" id="70667"/>
    <lineage>
        <taxon>Eukaryota</taxon>
        <taxon>Metazoa</taxon>
        <taxon>Spiralia</taxon>
        <taxon>Lophotrochozoa</taxon>
        <taxon>Platyhelminthes</taxon>
        <taxon>Cestoda</taxon>
        <taxon>Eucestoda</taxon>
        <taxon>Diphyllobothriidea</taxon>
        <taxon>Diphyllobothriidae</taxon>
        <taxon>Schistocephalus</taxon>
    </lineage>
</organism>
<evidence type="ECO:0000256" key="13">
    <source>
        <dbReference type="ARBA" id="ARBA00048070"/>
    </source>
</evidence>
<dbReference type="GO" id="GO:0030388">
    <property type="term" value="P:fructose 1,6-bisphosphate metabolic process"/>
    <property type="evidence" value="ECO:0007669"/>
    <property type="project" value="TreeGrafter"/>
</dbReference>
<evidence type="ECO:0000256" key="15">
    <source>
        <dbReference type="PIRNR" id="PIRNR000533"/>
    </source>
</evidence>
<comment type="caution">
    <text evidence="14">Lacks conserved residue(s) required for the propagation of feature annotation.</text>
</comment>
<dbReference type="Gene3D" id="3.40.50.450">
    <property type="match status" value="3"/>
</dbReference>
<dbReference type="OrthoDB" id="537915at2759"/>
<keyword evidence="11 14" id="KW-0460">Magnesium</keyword>
<keyword evidence="9 14" id="KW-0418">Kinase</keyword>
<feature type="binding site" evidence="14">
    <location>
        <position position="754"/>
    </location>
    <ligand>
        <name>beta-D-fructose 2,6-bisphosphate</name>
        <dbReference type="ChEBI" id="CHEBI:58579"/>
        <note>allosteric activator; ligand shared between dimeric partners</note>
    </ligand>
</feature>
<dbReference type="PROSITE" id="PS00433">
    <property type="entry name" value="PHOSPHOFRUCTOKINASE"/>
    <property type="match status" value="2"/>
</dbReference>
<evidence type="ECO:0000256" key="1">
    <source>
        <dbReference type="ARBA" id="ARBA00001946"/>
    </source>
</evidence>
<dbReference type="NCBIfam" id="TIGR02478">
    <property type="entry name" value="6PF1K_euk"/>
    <property type="match status" value="1"/>
</dbReference>
<dbReference type="PANTHER" id="PTHR13697:SF4">
    <property type="entry name" value="ATP-DEPENDENT 6-PHOSPHOFRUCTOKINASE"/>
    <property type="match status" value="1"/>
</dbReference>
<feature type="binding site" description="in other chain" evidence="14">
    <location>
        <begin position="672"/>
        <end position="674"/>
    </location>
    <ligand>
        <name>beta-D-fructose 2,6-bisphosphate</name>
        <dbReference type="ChEBI" id="CHEBI:58579"/>
        <note>allosteric activator; ligand shared between dimeric partners</note>
    </ligand>
</feature>
<dbReference type="GO" id="GO:0016208">
    <property type="term" value="F:AMP binding"/>
    <property type="evidence" value="ECO:0007669"/>
    <property type="project" value="TreeGrafter"/>
</dbReference>
<dbReference type="GO" id="GO:0061621">
    <property type="term" value="P:canonical glycolysis"/>
    <property type="evidence" value="ECO:0007669"/>
    <property type="project" value="TreeGrafter"/>
</dbReference>
<feature type="domain" description="Phosphofructokinase" evidence="16">
    <location>
        <begin position="461"/>
        <end position="611"/>
    </location>
</feature>
<evidence type="ECO:0000256" key="6">
    <source>
        <dbReference type="ARBA" id="ARBA00022679"/>
    </source>
</evidence>
<dbReference type="PANTHER" id="PTHR13697">
    <property type="entry name" value="PHOSPHOFRUCTOKINASE"/>
    <property type="match status" value="1"/>
</dbReference>
<comment type="subcellular location">
    <subcellularLocation>
        <location evidence="2 14">Cytoplasm</location>
    </subcellularLocation>
</comment>
<feature type="binding site" evidence="14">
    <location>
        <begin position="174"/>
        <end position="177"/>
    </location>
    <ligand>
        <name>ATP</name>
        <dbReference type="ChEBI" id="CHEBI:30616"/>
    </ligand>
</feature>
<dbReference type="InterPro" id="IPR035966">
    <property type="entry name" value="PKF_sf"/>
</dbReference>
<evidence type="ECO:0000256" key="4">
    <source>
        <dbReference type="ARBA" id="ARBA00022490"/>
    </source>
</evidence>
<dbReference type="EMBL" id="UYSU01035877">
    <property type="protein sequence ID" value="VDL96824.1"/>
    <property type="molecule type" value="Genomic_DNA"/>
</dbReference>
<feature type="binding site" evidence="14">
    <location>
        <position position="257"/>
    </location>
    <ligand>
        <name>substrate</name>
        <note>ligand shared between dimeric partners</note>
    </ligand>
</feature>
<feature type="binding site" evidence="14">
    <location>
        <position position="348"/>
    </location>
    <ligand>
        <name>substrate</name>
        <note>ligand shared between dimeric partners</note>
    </ligand>
</feature>
<evidence type="ECO:0000256" key="14">
    <source>
        <dbReference type="HAMAP-Rule" id="MF_03184"/>
    </source>
</evidence>
<dbReference type="HAMAP" id="MF_03184">
    <property type="entry name" value="Phosphofructokinase_I_E"/>
    <property type="match status" value="1"/>
</dbReference>
<evidence type="ECO:0000256" key="7">
    <source>
        <dbReference type="ARBA" id="ARBA00022723"/>
    </source>
</evidence>
<reference evidence="17 18" key="2">
    <citation type="submission" date="2018-11" db="EMBL/GenBank/DDBJ databases">
        <authorList>
            <consortium name="Pathogen Informatics"/>
        </authorList>
    </citation>
    <scope>NUCLEOTIDE SEQUENCE [LARGE SCALE GENOMIC DNA]</scope>
    <source>
        <strain evidence="17 18">NST_G2</strain>
    </source>
</reference>
<evidence type="ECO:0000256" key="10">
    <source>
        <dbReference type="ARBA" id="ARBA00022840"/>
    </source>
</evidence>
<sequence length="870" mass="95710">MFHEYSQRDYTSPEELERRLAEAKVSLCFPWFLSSLRKFSSFFVLCRFERRSTIPLPGMEGKYVAKGQFAGKSIAVLSSGGDAQGMNSAVRAVVRMGIYCGCRVFFILEGYQGLCDGGEYIKEANWADVSGIMQLGGTVIGSARSKDFRTLEGRMKAAENLVKHGINCLVVIGGDGSLTGANQFRVEWSSIMERLRNDGRITESEQAACARLNIVGIVGSIDNDFCGTDMTIGADSALHRVIEATDAISTTASSHKRCFILEVMGRACGYLALVSALACEADWVFIPEVPPTDDWPDKLCSKVQRNRERGQRVTIIMVAEGAADRNGRAITCAEVQKLMTERLGLDTRVTVLGHVQRGGSPSAFDRVLGIRMGAEAVLALMDADRDPDLPACVITLSGNQAVRLPLMRCVEKTRGVGEAIQQKDFEKAVYLRGRSFLANVESYLTLSRITAPEVGDRAKLRVGIVNVGAPACGINAAMRSFVRLAITKGYRVLGIMEGFHGLVNGKVRDIRWNDVTGWVGQGGSMLGTRRDTPNQMGIEAVAARLGEYQINGLLVIGGFEAFECMLELNEGRKQFKELCIPMVMIPATISNNVPGTDFSLGADTALNEITTVSFLFWVQVRSIAPADNQKRQSRCRLRKNCHSVKSTELFAIDKIKQSAMGTKRRVFVVETMGAYCGYLATMGAVAGGADAAYIHEESFGIDDLREDVTHLRAKMASNVQRGLVLRAERANPNYTTEFIHQLYAEEGQGIFDCRCNVLGHVQQGGVPSPFDRTMGTKFGALAIEWLDSQINEGLTGDGQVVTTEDSSCCLLGIIKRSHEFSKVSDLQRVTDFKYRVPRDNWWMNLRPLMRIMAKHESLYESESIMLGADR</sequence>
<evidence type="ECO:0000259" key="16">
    <source>
        <dbReference type="Pfam" id="PF00365"/>
    </source>
</evidence>
<feature type="binding site" description="in other chain" evidence="14">
    <location>
        <position position="728"/>
    </location>
    <ligand>
        <name>beta-D-fructose 2,6-bisphosphate</name>
        <dbReference type="ChEBI" id="CHEBI:58579"/>
        <note>allosteric activator; ligand shared between dimeric partners</note>
    </ligand>
</feature>
<dbReference type="GO" id="GO:0005524">
    <property type="term" value="F:ATP binding"/>
    <property type="evidence" value="ECO:0007669"/>
    <property type="project" value="UniProtKB-KW"/>
</dbReference>
<dbReference type="Pfam" id="PF00365">
    <property type="entry name" value="PFK"/>
    <property type="match status" value="3"/>
</dbReference>
<dbReference type="AlphaFoldDB" id="A0A183T1U1"/>
<feature type="binding site" description="in other chain" evidence="14">
    <location>
        <position position="530"/>
    </location>
    <ligand>
        <name>beta-D-fructose 2,6-bisphosphate</name>
        <dbReference type="ChEBI" id="CHEBI:58579"/>
        <note>allosteric activator; ligand shared between dimeric partners</note>
    </ligand>
</feature>
<comment type="catalytic activity">
    <reaction evidence="13 14 15">
        <text>beta-D-fructose 6-phosphate + ATP = beta-D-fructose 1,6-bisphosphate + ADP + H(+)</text>
        <dbReference type="Rhea" id="RHEA:16109"/>
        <dbReference type="ChEBI" id="CHEBI:15378"/>
        <dbReference type="ChEBI" id="CHEBI:30616"/>
        <dbReference type="ChEBI" id="CHEBI:32966"/>
        <dbReference type="ChEBI" id="CHEBI:57634"/>
        <dbReference type="ChEBI" id="CHEBI:456216"/>
        <dbReference type="EC" id="2.7.1.11"/>
    </reaction>
</comment>
<dbReference type="EC" id="2.7.1.11" evidence="14"/>
<keyword evidence="10 14" id="KW-0067">ATP-binding</keyword>
<feature type="binding site" description="in other chain" evidence="14">
    <location>
        <position position="320"/>
    </location>
    <ligand>
        <name>substrate</name>
        <note>ligand shared between dimeric partners</note>
    </ligand>
</feature>
<dbReference type="FunFam" id="3.40.50.460:FF:000008">
    <property type="entry name" value="ATP-dependent 6-phosphofructokinase"/>
    <property type="match status" value="1"/>
</dbReference>
<dbReference type="GO" id="GO:0070095">
    <property type="term" value="F:fructose-6-phosphate binding"/>
    <property type="evidence" value="ECO:0007669"/>
    <property type="project" value="TreeGrafter"/>
</dbReference>
<feature type="active site" description="Proton acceptor" evidence="14">
    <location>
        <position position="222"/>
    </location>
</feature>
<dbReference type="GO" id="GO:0005945">
    <property type="term" value="C:6-phosphofructokinase complex"/>
    <property type="evidence" value="ECO:0007669"/>
    <property type="project" value="TreeGrafter"/>
</dbReference>
<keyword evidence="4 14" id="KW-0963">Cytoplasm</keyword>
<keyword evidence="6 14" id="KW-0808">Transferase</keyword>
<dbReference type="PIRSF" id="PIRSF000533">
    <property type="entry name" value="ATP_PFK_euk"/>
    <property type="match status" value="1"/>
</dbReference>
<comment type="pathway">
    <text evidence="3 14 15">Carbohydrate degradation; glycolysis; D-glyceraldehyde 3-phosphate and glycerone phosphate from D-glucose: step 3/4.</text>
</comment>
<dbReference type="GO" id="GO:0006002">
    <property type="term" value="P:fructose 6-phosphate metabolic process"/>
    <property type="evidence" value="ECO:0007669"/>
    <property type="project" value="InterPro"/>
</dbReference>
<dbReference type="InterPro" id="IPR000023">
    <property type="entry name" value="Phosphofructokinase_dom"/>
</dbReference>
<dbReference type="FunFam" id="3.40.50.450:FF:000043">
    <property type="entry name" value="ATP-dependent 6-phosphofructokinase, platelet type"/>
    <property type="match status" value="1"/>
</dbReference>
<comment type="cofactor">
    <cofactor evidence="1 14">
        <name>Mg(2+)</name>
        <dbReference type="ChEBI" id="CHEBI:18420"/>
    </cofactor>
</comment>
<dbReference type="Proteomes" id="UP000275846">
    <property type="component" value="Unassembled WGS sequence"/>
</dbReference>
<dbReference type="InterPro" id="IPR015912">
    <property type="entry name" value="Phosphofructokinase_CS"/>
</dbReference>
<keyword evidence="12 14" id="KW-0324">Glycolysis</keyword>
<dbReference type="GO" id="GO:0042802">
    <property type="term" value="F:identical protein binding"/>
    <property type="evidence" value="ECO:0007669"/>
    <property type="project" value="TreeGrafter"/>
</dbReference>
<feature type="binding site" evidence="14">
    <location>
        <position position="81"/>
    </location>
    <ligand>
        <name>ATP</name>
        <dbReference type="ChEBI" id="CHEBI:30616"/>
    </ligand>
</feature>
<evidence type="ECO:0000256" key="8">
    <source>
        <dbReference type="ARBA" id="ARBA00022741"/>
    </source>
</evidence>
<feature type="region of interest" description="C-terminal regulatory PFK domain 2" evidence="14">
    <location>
        <begin position="461"/>
        <end position="870"/>
    </location>
</feature>
<feature type="domain" description="Phosphofructokinase" evidence="16">
    <location>
        <begin position="74"/>
        <end position="379"/>
    </location>
</feature>
<comment type="subunit">
    <text evidence="14">Homotetramer.</text>
</comment>
<proteinExistence type="inferred from homology"/>
<feature type="binding site" description="in other chain" evidence="14">
    <location>
        <begin position="220"/>
        <end position="222"/>
    </location>
    <ligand>
        <name>substrate</name>
        <note>ligand shared between dimeric partners</note>
    </ligand>
</feature>
<dbReference type="STRING" id="70667.A0A183T1U1"/>
<evidence type="ECO:0000256" key="5">
    <source>
        <dbReference type="ARBA" id="ARBA00022533"/>
    </source>
</evidence>
<dbReference type="GO" id="GO:0046872">
    <property type="term" value="F:metal ion binding"/>
    <property type="evidence" value="ECO:0007669"/>
    <property type="project" value="UniProtKB-KW"/>
</dbReference>
<dbReference type="GO" id="GO:0048029">
    <property type="term" value="F:monosaccharide binding"/>
    <property type="evidence" value="ECO:0007669"/>
    <property type="project" value="TreeGrafter"/>
</dbReference>
<accession>A0A183T1U1</accession>
<reference evidence="19" key="1">
    <citation type="submission" date="2016-06" db="UniProtKB">
        <authorList>
            <consortium name="WormBaseParasite"/>
        </authorList>
    </citation>
    <scope>IDENTIFICATION</scope>
</reference>
<dbReference type="InterPro" id="IPR009161">
    <property type="entry name" value="6-Pfructokinase_euk"/>
</dbReference>
<dbReference type="GO" id="GO:0003872">
    <property type="term" value="F:6-phosphofructokinase activity"/>
    <property type="evidence" value="ECO:0007669"/>
    <property type="project" value="UniProtKB-UniRule"/>
</dbReference>
<comment type="similarity">
    <text evidence="14">Belongs to the phosphofructokinase type A (PFKA) family. ATP-dependent PFK group I subfamily. Eukaryotic two domain clade 'E' sub-subfamily.</text>
</comment>